<dbReference type="PROSITE" id="PS50883">
    <property type="entry name" value="EAL"/>
    <property type="match status" value="1"/>
</dbReference>
<dbReference type="RefSeq" id="WP_169946879.1">
    <property type="nucleotide sequence ID" value="NZ_CP053015.1"/>
</dbReference>
<sequence length="660" mass="70646">MNRGEHQRRIDAEHGVMVGNDPLLILSFRHRDDLADEVTKLGHGVIAARRADGLAQRLSSLNCRLILLDAREAVIEALKAAEQLTARLGPSAVSILLIYDRRDSDYLPAFVDAGVDAMLAAPWQPAELSAALQLARQTVTVGGNHGPGGGQCWWQADREGRHLQIDAASDQQLRDSFPVKSSLRAVVASFGSEDRRRAFAAMRKLRAEGGYAAFVQRVPSGNLPGEFVHHLVLQGNRLAGQVEWSRARQDHTVLRGSDSVTGLMDLSTAVSLVENHVSARQEPLAISLVQLVGLDRYNDDAGFSAGDALLRSVARQLERAVRQEIGGDATVARVGGTRMAVIVPGMHSAGRLDVGLRGFAAALADTTLGPAHSALGIRIATGLIEPGQLVHEMLSRLARRLSAPRALVRELDVEAALAKGQVVIRFQPQYAMDDDSLYGAEALARWVHPKLGEIGGAALFSSATAAGLQREVSAHVWRTALTAVGTWPAALSRVRVALNLTAYDVGDEGFAKRLLAMCDEAGVVPARLAVEVTESATIANFDVANANLNTLREAGMHVALDDFGTGYSGLAWLKQLPVDYIKIDSGFAGDASGAPRDRAVLGGIIELARNLSLDVLAEGVESISQRDQLRAMGCRWYQGFLKAPALDSDDFVHFSVAASG</sequence>
<dbReference type="InterPro" id="IPR001633">
    <property type="entry name" value="EAL_dom"/>
</dbReference>
<dbReference type="GO" id="GO:0071111">
    <property type="term" value="F:cyclic-guanylate-specific phosphodiesterase activity"/>
    <property type="evidence" value="ECO:0007669"/>
    <property type="project" value="InterPro"/>
</dbReference>
<dbReference type="PROSITE" id="PS50887">
    <property type="entry name" value="GGDEF"/>
    <property type="match status" value="1"/>
</dbReference>
<dbReference type="InterPro" id="IPR011006">
    <property type="entry name" value="CheY-like_superfamily"/>
</dbReference>
<reference evidence="3 4" key="1">
    <citation type="submission" date="2020-01" db="EMBL/GenBank/DDBJ databases">
        <title>Sphingomonas sp. strain CSW-10.</title>
        <authorList>
            <person name="Chen W.-M."/>
        </authorList>
    </citation>
    <scope>NUCLEOTIDE SEQUENCE [LARGE SCALE GENOMIC DNA]</scope>
    <source>
        <strain evidence="3 4">CSW-10</strain>
    </source>
</reference>
<dbReference type="SUPFAM" id="SSF141868">
    <property type="entry name" value="EAL domain-like"/>
    <property type="match status" value="1"/>
</dbReference>
<accession>A0A6M4AV32</accession>
<dbReference type="InterPro" id="IPR050706">
    <property type="entry name" value="Cyclic-di-GMP_PDE-like"/>
</dbReference>
<dbReference type="SUPFAM" id="SSF55073">
    <property type="entry name" value="Nucleotide cyclase"/>
    <property type="match status" value="1"/>
</dbReference>
<dbReference type="Pfam" id="PF00990">
    <property type="entry name" value="GGDEF"/>
    <property type="match status" value="1"/>
</dbReference>
<dbReference type="KEGG" id="slan:GV829_11730"/>
<dbReference type="Gene3D" id="3.30.70.270">
    <property type="match status" value="1"/>
</dbReference>
<feature type="domain" description="EAL" evidence="1">
    <location>
        <begin position="406"/>
        <end position="659"/>
    </location>
</feature>
<evidence type="ECO:0000259" key="2">
    <source>
        <dbReference type="PROSITE" id="PS50887"/>
    </source>
</evidence>
<dbReference type="Gene3D" id="3.40.50.2300">
    <property type="match status" value="1"/>
</dbReference>
<feature type="domain" description="GGDEF" evidence="2">
    <location>
        <begin position="282"/>
        <end position="419"/>
    </location>
</feature>
<evidence type="ECO:0000259" key="1">
    <source>
        <dbReference type="PROSITE" id="PS50883"/>
    </source>
</evidence>
<dbReference type="Proteomes" id="UP000503018">
    <property type="component" value="Chromosome"/>
</dbReference>
<evidence type="ECO:0000313" key="3">
    <source>
        <dbReference type="EMBL" id="QJQ33027.1"/>
    </source>
</evidence>
<dbReference type="SMART" id="SM00267">
    <property type="entry name" value="GGDEF"/>
    <property type="match status" value="1"/>
</dbReference>
<proteinExistence type="predicted"/>
<gene>
    <name evidence="3" type="ORF">GV829_11730</name>
</gene>
<dbReference type="InterPro" id="IPR029787">
    <property type="entry name" value="Nucleotide_cyclase"/>
</dbReference>
<name>A0A6M4AV32_9SPHN</name>
<evidence type="ECO:0000313" key="4">
    <source>
        <dbReference type="Proteomes" id="UP000503018"/>
    </source>
</evidence>
<dbReference type="AlphaFoldDB" id="A0A6M4AV32"/>
<organism evidence="3 4">
    <name type="scientific">Sphingomonas lacunae</name>
    <dbReference type="NCBI Taxonomy" id="2698828"/>
    <lineage>
        <taxon>Bacteria</taxon>
        <taxon>Pseudomonadati</taxon>
        <taxon>Pseudomonadota</taxon>
        <taxon>Alphaproteobacteria</taxon>
        <taxon>Sphingomonadales</taxon>
        <taxon>Sphingomonadaceae</taxon>
        <taxon>Sphingomonas</taxon>
    </lineage>
</organism>
<dbReference type="Pfam" id="PF00563">
    <property type="entry name" value="EAL"/>
    <property type="match status" value="1"/>
</dbReference>
<dbReference type="InterPro" id="IPR035919">
    <property type="entry name" value="EAL_sf"/>
</dbReference>
<dbReference type="Gene3D" id="3.20.20.450">
    <property type="entry name" value="EAL domain"/>
    <property type="match status" value="1"/>
</dbReference>
<dbReference type="EMBL" id="CP053015">
    <property type="protein sequence ID" value="QJQ33027.1"/>
    <property type="molecule type" value="Genomic_DNA"/>
</dbReference>
<dbReference type="CDD" id="cd01948">
    <property type="entry name" value="EAL"/>
    <property type="match status" value="1"/>
</dbReference>
<dbReference type="SUPFAM" id="SSF52172">
    <property type="entry name" value="CheY-like"/>
    <property type="match status" value="1"/>
</dbReference>
<dbReference type="PANTHER" id="PTHR33121">
    <property type="entry name" value="CYCLIC DI-GMP PHOSPHODIESTERASE PDEF"/>
    <property type="match status" value="1"/>
</dbReference>
<protein>
    <submittedName>
        <fullName evidence="3">EAL domain-containing protein</fullName>
    </submittedName>
</protein>
<dbReference type="PANTHER" id="PTHR33121:SF70">
    <property type="entry name" value="SIGNALING PROTEIN YKOW"/>
    <property type="match status" value="1"/>
</dbReference>
<keyword evidence="4" id="KW-1185">Reference proteome</keyword>
<dbReference type="SMART" id="SM00052">
    <property type="entry name" value="EAL"/>
    <property type="match status" value="1"/>
</dbReference>
<dbReference type="InterPro" id="IPR000160">
    <property type="entry name" value="GGDEF_dom"/>
</dbReference>
<dbReference type="InterPro" id="IPR043128">
    <property type="entry name" value="Rev_trsase/Diguanyl_cyclase"/>
</dbReference>